<feature type="signal peptide" evidence="4">
    <location>
        <begin position="1"/>
        <end position="34"/>
    </location>
</feature>
<dbReference type="AlphaFoldDB" id="A0A2S9QA36"/>
<keyword evidence="6" id="KW-1185">Reference proteome</keyword>
<feature type="chain" id="PRO_5015485264" description="ABC transporter substrate-binding protein" evidence="4">
    <location>
        <begin position="35"/>
        <end position="430"/>
    </location>
</feature>
<evidence type="ECO:0000256" key="4">
    <source>
        <dbReference type="SAM" id="SignalP"/>
    </source>
</evidence>
<reference evidence="5 6" key="1">
    <citation type="submission" date="2018-02" db="EMBL/GenBank/DDBJ databases">
        <title>Whole genome sequencing of endophytic bacterium.</title>
        <authorList>
            <person name="Eedara R."/>
            <person name="Podile A.R."/>
        </authorList>
    </citation>
    <scope>NUCLEOTIDE SEQUENCE [LARGE SCALE GENOMIC DNA]</scope>
    <source>
        <strain evidence="5 6">RP1T</strain>
    </source>
</reference>
<organism evidence="5 6">
    <name type="scientific">Labrys okinawensis</name>
    <dbReference type="NCBI Taxonomy" id="346911"/>
    <lineage>
        <taxon>Bacteria</taxon>
        <taxon>Pseudomonadati</taxon>
        <taxon>Pseudomonadota</taxon>
        <taxon>Alphaproteobacteria</taxon>
        <taxon>Hyphomicrobiales</taxon>
        <taxon>Xanthobacteraceae</taxon>
        <taxon>Labrys</taxon>
    </lineage>
</organism>
<dbReference type="GO" id="GO:0042597">
    <property type="term" value="C:periplasmic space"/>
    <property type="evidence" value="ECO:0007669"/>
    <property type="project" value="UniProtKB-SubCell"/>
</dbReference>
<dbReference type="SUPFAM" id="SSF53850">
    <property type="entry name" value="Periplasmic binding protein-like II"/>
    <property type="match status" value="1"/>
</dbReference>
<evidence type="ECO:0000313" key="5">
    <source>
        <dbReference type="EMBL" id="PRH86206.1"/>
    </source>
</evidence>
<comment type="caution">
    <text evidence="5">The sequence shown here is derived from an EMBL/GenBank/DDBJ whole genome shotgun (WGS) entry which is preliminary data.</text>
</comment>
<evidence type="ECO:0008006" key="7">
    <source>
        <dbReference type="Google" id="ProtNLM"/>
    </source>
</evidence>
<dbReference type="EMBL" id="PUEJ01000006">
    <property type="protein sequence ID" value="PRH86206.1"/>
    <property type="molecule type" value="Genomic_DNA"/>
</dbReference>
<dbReference type="PANTHER" id="PTHR43649:SF14">
    <property type="entry name" value="BLR3389 PROTEIN"/>
    <property type="match status" value="1"/>
</dbReference>
<dbReference type="PANTHER" id="PTHR43649">
    <property type="entry name" value="ARABINOSE-BINDING PROTEIN-RELATED"/>
    <property type="match status" value="1"/>
</dbReference>
<dbReference type="Gene3D" id="3.40.190.10">
    <property type="entry name" value="Periplasmic binding protein-like II"/>
    <property type="match status" value="2"/>
</dbReference>
<keyword evidence="4" id="KW-0732">Signal</keyword>
<evidence type="ECO:0000256" key="2">
    <source>
        <dbReference type="ARBA" id="ARBA00008520"/>
    </source>
</evidence>
<evidence type="ECO:0000313" key="6">
    <source>
        <dbReference type="Proteomes" id="UP000237682"/>
    </source>
</evidence>
<dbReference type="Pfam" id="PF13416">
    <property type="entry name" value="SBP_bac_8"/>
    <property type="match status" value="1"/>
</dbReference>
<name>A0A2S9QA36_9HYPH</name>
<keyword evidence="3" id="KW-0574">Periplasm</keyword>
<dbReference type="InterPro" id="IPR050490">
    <property type="entry name" value="Bact_solute-bd_prot1"/>
</dbReference>
<evidence type="ECO:0000256" key="1">
    <source>
        <dbReference type="ARBA" id="ARBA00004418"/>
    </source>
</evidence>
<dbReference type="InterPro" id="IPR006059">
    <property type="entry name" value="SBP"/>
</dbReference>
<sequence>MTAGRREPMIFTKLRAAAVAGLLAAGLLAPVSHAADKPQLTVSHDKAGWQANFEAYGKDDPTASWLVTPFGDTTNYQAAVRAALPTPSAPGMFTWWSGYRMKDLVEAGLLEDLTAIWKPLLAEGKVKQEVADAFSFDGKIYAVPNNVAYWAMFYNKNVYKELGLEVPKTWEELEGNLAKIKAAGKVPIGQTIEGRWPAFIWFSEFLVRSDPDFYVKLMAGKAKYTDPQVVAAFATWKDWMSKGWMDDGTSPFGFTTGDSMNNSFAQGKVVHMLVGTWFADTVTKAGTIEGRDWGLFVLPNKTASLPPSVIFEAGPLLVSKNSDTHDTAVKAAAYWMSKEGEQRWADLTGFLVANSDAKLPADKEVAKLNDTVAKGNYKLLGRYWESTPSPIAEAAVDEISKFVLDPNSAPEVMQNLQKIADDYWAAQPKP</sequence>
<evidence type="ECO:0000256" key="3">
    <source>
        <dbReference type="ARBA" id="ARBA00022764"/>
    </source>
</evidence>
<gene>
    <name evidence="5" type="ORF">C5L14_18370</name>
</gene>
<proteinExistence type="inferred from homology"/>
<comment type="subcellular location">
    <subcellularLocation>
        <location evidence="1">Periplasm</location>
    </subcellularLocation>
</comment>
<dbReference type="Proteomes" id="UP000237682">
    <property type="component" value="Unassembled WGS sequence"/>
</dbReference>
<protein>
    <recommendedName>
        <fullName evidence="7">ABC transporter substrate-binding protein</fullName>
    </recommendedName>
</protein>
<comment type="similarity">
    <text evidence="2">Belongs to the bacterial solute-binding protein 1 family.</text>
</comment>
<dbReference type="OrthoDB" id="2509690at2"/>
<accession>A0A2S9QA36</accession>